<dbReference type="EMBL" id="LITQ01000020">
    <property type="protein sequence ID" value="OAA92443.1"/>
    <property type="molecule type" value="Genomic_DNA"/>
</dbReference>
<gene>
    <name evidence="3" type="ORF">CLCOS_42350</name>
    <name evidence="2" type="ORF">WX73_00922</name>
</gene>
<dbReference type="Proteomes" id="UP000077384">
    <property type="component" value="Unassembled WGS sequence"/>
</dbReference>
<reference evidence="3 5" key="2">
    <citation type="journal article" date="2016" name="Front. Microbiol.">
        <title>Industrial Acetogenic Biocatalysts: A Comparative Metabolic and Genomic Analysis.</title>
        <authorList>
            <person name="Bengelsdorf F."/>
            <person name="Poehlein A."/>
            <person name="Sonja S."/>
            <person name="Erz C."/>
            <person name="Hummel T."/>
            <person name="Hoffmeister S."/>
            <person name="Daniel R."/>
            <person name="Durre P."/>
        </authorList>
    </citation>
    <scope>NUCLEOTIDE SEQUENCE [LARGE SCALE GENOMIC DNA]</scope>
    <source>
        <strain evidence="3 5">PTA-10522</strain>
    </source>
</reference>
<name>A0A166SKB8_9CLOT</name>
<keyword evidence="5" id="KW-1185">Reference proteome</keyword>
<evidence type="ECO:0000313" key="5">
    <source>
        <dbReference type="Proteomes" id="UP000093694"/>
    </source>
</evidence>
<evidence type="ECO:0000313" key="4">
    <source>
        <dbReference type="Proteomes" id="UP000077384"/>
    </source>
</evidence>
<evidence type="ECO:0000313" key="3">
    <source>
        <dbReference type="EMBL" id="OBR89926.1"/>
    </source>
</evidence>
<dbReference type="PATRIC" id="fig|1705578.3.peg.1313"/>
<keyword evidence="1" id="KW-0472">Membrane</keyword>
<evidence type="ECO:0000256" key="1">
    <source>
        <dbReference type="SAM" id="Phobius"/>
    </source>
</evidence>
<comment type="caution">
    <text evidence="2">The sequence shown here is derived from an EMBL/GenBank/DDBJ whole genome shotgun (WGS) entry which is preliminary data.</text>
</comment>
<dbReference type="EMBL" id="LROR01000108">
    <property type="protein sequence ID" value="OBR89926.1"/>
    <property type="molecule type" value="Genomic_DNA"/>
</dbReference>
<feature type="transmembrane region" description="Helical" evidence="1">
    <location>
        <begin position="30"/>
        <end position="51"/>
    </location>
</feature>
<accession>A0A166SKB8</accession>
<keyword evidence="1" id="KW-1133">Transmembrane helix</keyword>
<dbReference type="AlphaFoldDB" id="A0A166SKB8"/>
<proteinExistence type="predicted"/>
<feature type="transmembrane region" description="Helical" evidence="1">
    <location>
        <begin position="6"/>
        <end position="23"/>
    </location>
</feature>
<organism evidence="2 4">
    <name type="scientific">Clostridium coskatii</name>
    <dbReference type="NCBI Taxonomy" id="1705578"/>
    <lineage>
        <taxon>Bacteria</taxon>
        <taxon>Bacillati</taxon>
        <taxon>Bacillota</taxon>
        <taxon>Clostridia</taxon>
        <taxon>Eubacteriales</taxon>
        <taxon>Clostridiaceae</taxon>
        <taxon>Clostridium</taxon>
    </lineage>
</organism>
<keyword evidence="1" id="KW-0812">Transmembrane</keyword>
<protein>
    <submittedName>
        <fullName evidence="2">Uncharacterized protein</fullName>
    </submittedName>
</protein>
<reference evidence="2 4" key="1">
    <citation type="journal article" date="2015" name="Biotechnol. Bioeng.">
        <title>Genome sequence and phenotypic characterization of Caulobacter segnis.</title>
        <authorList>
            <person name="Patel S."/>
            <person name="Fletcher B."/>
            <person name="Scott D.C."/>
            <person name="Ely B."/>
        </authorList>
    </citation>
    <scope>NUCLEOTIDE SEQUENCE [LARGE SCALE GENOMIC DNA]</scope>
    <source>
        <strain evidence="2 4">PS02</strain>
    </source>
</reference>
<evidence type="ECO:0000313" key="2">
    <source>
        <dbReference type="EMBL" id="OAA92443.1"/>
    </source>
</evidence>
<dbReference type="Proteomes" id="UP000093694">
    <property type="component" value="Unassembled WGS sequence"/>
</dbReference>
<sequence length="72" mass="8529">MLFVLYLFIITLFIIYDLIPVTNNKNWKVFIVYTTFILFSFVLDVLFVFHINVPSPAVPIKKIIEFIFKLQG</sequence>